<name>A0A1I6HW66_9GAMM</name>
<dbReference type="Proteomes" id="UP000198644">
    <property type="component" value="Unassembled WGS sequence"/>
</dbReference>
<dbReference type="RefSeq" id="WP_092010566.1">
    <property type="nucleotide sequence ID" value="NZ_FOYW01000001.1"/>
</dbReference>
<dbReference type="PANTHER" id="PTHR45947:SF3">
    <property type="entry name" value="SULFOQUINOVOSYL TRANSFERASE SQD2"/>
    <property type="match status" value="1"/>
</dbReference>
<keyword evidence="4" id="KW-1185">Reference proteome</keyword>
<dbReference type="Pfam" id="PF00534">
    <property type="entry name" value="Glycos_transf_1"/>
    <property type="match status" value="1"/>
</dbReference>
<proteinExistence type="predicted"/>
<keyword evidence="3" id="KW-0808">Transferase</keyword>
<dbReference type="STRING" id="650891.SAMN05216203_1603"/>
<accession>A0A1I6HW66</accession>
<gene>
    <name evidence="3" type="ORF">SAMN05216203_1603</name>
</gene>
<dbReference type="GO" id="GO:0016757">
    <property type="term" value="F:glycosyltransferase activity"/>
    <property type="evidence" value="ECO:0007669"/>
    <property type="project" value="InterPro"/>
</dbReference>
<evidence type="ECO:0000313" key="3">
    <source>
        <dbReference type="EMBL" id="SFR58667.1"/>
    </source>
</evidence>
<dbReference type="SUPFAM" id="SSF53756">
    <property type="entry name" value="UDP-Glycosyltransferase/glycogen phosphorylase"/>
    <property type="match status" value="1"/>
</dbReference>
<dbReference type="PANTHER" id="PTHR45947">
    <property type="entry name" value="SULFOQUINOVOSYL TRANSFERASE SQD2"/>
    <property type="match status" value="1"/>
</dbReference>
<sequence>MKNKSRILYLRATPMPGAGTRVLVHWLSWLDKNGYGVFVSAPNKGWLKERLSRFQNGKVLDANFFIPKYREYPRFLFLVFRLSLFVIKNRIDIIHCNSDVAYFAACMVARITRRPIVTHLRFHYRKEFYSWLFGSWRKPDLVILVSESFRREEIGKIHAVAPDTPVKALHNCIDVSEYPKGGSQEQFASDYLFYPAAIAERKRQIQLFQVDRLLQEEGENLRFLVAGQPKDKKYWELCKQESERYPGNHIEFVGHVNDVASMYRGAFLSLTLSEYETFGYSVLESMASGVPVVGYRIDAVEEVLGERTYLVDLDDIEALVKPVVELNGNAAQWEAYSKRLRQRALDYFSPDYICPKLLDMYADVLTKRSALRHVDDSTR</sequence>
<dbReference type="InterPro" id="IPR001296">
    <property type="entry name" value="Glyco_trans_1"/>
</dbReference>
<dbReference type="EMBL" id="FOYW01000001">
    <property type="protein sequence ID" value="SFR58667.1"/>
    <property type="molecule type" value="Genomic_DNA"/>
</dbReference>
<dbReference type="AlphaFoldDB" id="A0A1I6HW66"/>
<dbReference type="InterPro" id="IPR050194">
    <property type="entry name" value="Glycosyltransferase_grp1"/>
</dbReference>
<organism evidence="3 4">
    <name type="scientific">Marinobacter daqiaonensis</name>
    <dbReference type="NCBI Taxonomy" id="650891"/>
    <lineage>
        <taxon>Bacteria</taxon>
        <taxon>Pseudomonadati</taxon>
        <taxon>Pseudomonadota</taxon>
        <taxon>Gammaproteobacteria</taxon>
        <taxon>Pseudomonadales</taxon>
        <taxon>Marinobacteraceae</taxon>
        <taxon>Marinobacter</taxon>
    </lineage>
</organism>
<feature type="domain" description="Glycosyl transferase family 1" evidence="1">
    <location>
        <begin position="191"/>
        <end position="326"/>
    </location>
</feature>
<protein>
    <submittedName>
        <fullName evidence="3">Glycosyltransferase involved in cell wall bisynthesis</fullName>
    </submittedName>
</protein>
<dbReference type="Pfam" id="PF13439">
    <property type="entry name" value="Glyco_transf_4"/>
    <property type="match status" value="1"/>
</dbReference>
<dbReference type="Gene3D" id="3.40.50.2000">
    <property type="entry name" value="Glycogen Phosphorylase B"/>
    <property type="match status" value="2"/>
</dbReference>
<reference evidence="3 4" key="1">
    <citation type="submission" date="2016-10" db="EMBL/GenBank/DDBJ databases">
        <authorList>
            <person name="de Groot N.N."/>
        </authorList>
    </citation>
    <scope>NUCLEOTIDE SEQUENCE [LARGE SCALE GENOMIC DNA]</scope>
    <source>
        <strain evidence="3 4">CGMCC 1.9167</strain>
    </source>
</reference>
<dbReference type="CDD" id="cd03801">
    <property type="entry name" value="GT4_PimA-like"/>
    <property type="match status" value="1"/>
</dbReference>
<evidence type="ECO:0000259" key="2">
    <source>
        <dbReference type="Pfam" id="PF13439"/>
    </source>
</evidence>
<evidence type="ECO:0000259" key="1">
    <source>
        <dbReference type="Pfam" id="PF00534"/>
    </source>
</evidence>
<dbReference type="InterPro" id="IPR028098">
    <property type="entry name" value="Glyco_trans_4-like_N"/>
</dbReference>
<feature type="domain" description="Glycosyltransferase subfamily 4-like N-terminal" evidence="2">
    <location>
        <begin position="21"/>
        <end position="176"/>
    </location>
</feature>
<evidence type="ECO:0000313" key="4">
    <source>
        <dbReference type="Proteomes" id="UP000198644"/>
    </source>
</evidence>
<dbReference type="OrthoDB" id="6395634at2"/>